<dbReference type="Gene3D" id="1.20.1250.20">
    <property type="entry name" value="MFS general substrate transporter like domains"/>
    <property type="match status" value="1"/>
</dbReference>
<evidence type="ECO:0000256" key="6">
    <source>
        <dbReference type="ARBA" id="ARBA00023136"/>
    </source>
</evidence>
<keyword evidence="4 7" id="KW-0812">Transmembrane</keyword>
<dbReference type="OrthoDB" id="330047at2759"/>
<keyword evidence="6 7" id="KW-0472">Membrane</keyword>
<reference evidence="9" key="1">
    <citation type="journal article" date="2016" name="Proc. Natl. Acad. Sci. U.S.A.">
        <title>Comparative genomics of biotechnologically important yeasts.</title>
        <authorList>
            <person name="Riley R."/>
            <person name="Haridas S."/>
            <person name="Wolfe K.H."/>
            <person name="Lopes M.R."/>
            <person name="Hittinger C.T."/>
            <person name="Goeker M."/>
            <person name="Salamov A.A."/>
            <person name="Wisecaver J.H."/>
            <person name="Long T.M."/>
            <person name="Calvey C.H."/>
            <person name="Aerts A.L."/>
            <person name="Barry K.W."/>
            <person name="Choi C."/>
            <person name="Clum A."/>
            <person name="Coughlan A.Y."/>
            <person name="Deshpande S."/>
            <person name="Douglass A.P."/>
            <person name="Hanson S.J."/>
            <person name="Klenk H.-P."/>
            <person name="LaButti K.M."/>
            <person name="Lapidus A."/>
            <person name="Lindquist E.A."/>
            <person name="Lipzen A.M."/>
            <person name="Meier-Kolthoff J.P."/>
            <person name="Ohm R.A."/>
            <person name="Otillar R.P."/>
            <person name="Pangilinan J.L."/>
            <person name="Peng Y."/>
            <person name="Rokas A."/>
            <person name="Rosa C.A."/>
            <person name="Scheuner C."/>
            <person name="Sibirny A.A."/>
            <person name="Slot J.C."/>
            <person name="Stielow J.B."/>
            <person name="Sun H."/>
            <person name="Kurtzman C.P."/>
            <person name="Blackwell M."/>
            <person name="Grigoriev I.V."/>
            <person name="Jeffries T.W."/>
        </authorList>
    </citation>
    <scope>NUCLEOTIDE SEQUENCE [LARGE SCALE GENOMIC DNA]</scope>
    <source>
        <strain evidence="9">NRRL Y-1626</strain>
    </source>
</reference>
<evidence type="ECO:0000313" key="8">
    <source>
        <dbReference type="EMBL" id="OBA26104.1"/>
    </source>
</evidence>
<dbReference type="EMBL" id="LXPE01000024">
    <property type="protein sequence ID" value="OBA26104.1"/>
    <property type="molecule type" value="Genomic_DNA"/>
</dbReference>
<feature type="transmembrane region" description="Helical" evidence="7">
    <location>
        <begin position="87"/>
        <end position="105"/>
    </location>
</feature>
<evidence type="ECO:0000256" key="5">
    <source>
        <dbReference type="ARBA" id="ARBA00022989"/>
    </source>
</evidence>
<feature type="transmembrane region" description="Helical" evidence="7">
    <location>
        <begin position="412"/>
        <end position="429"/>
    </location>
</feature>
<feature type="transmembrane region" description="Helical" evidence="7">
    <location>
        <begin position="385"/>
        <end position="405"/>
    </location>
</feature>
<dbReference type="InterPro" id="IPR052599">
    <property type="entry name" value="SLC43A_AATransporter"/>
</dbReference>
<feature type="transmembrane region" description="Helical" evidence="7">
    <location>
        <begin position="435"/>
        <end position="455"/>
    </location>
</feature>
<dbReference type="SUPFAM" id="SSF103473">
    <property type="entry name" value="MFS general substrate transporter"/>
    <property type="match status" value="1"/>
</dbReference>
<organism evidence="8 9">
    <name type="scientific">Hanseniaspora valbyensis NRRL Y-1626</name>
    <dbReference type="NCBI Taxonomy" id="766949"/>
    <lineage>
        <taxon>Eukaryota</taxon>
        <taxon>Fungi</taxon>
        <taxon>Dikarya</taxon>
        <taxon>Ascomycota</taxon>
        <taxon>Saccharomycotina</taxon>
        <taxon>Saccharomycetes</taxon>
        <taxon>Saccharomycodales</taxon>
        <taxon>Saccharomycodaceae</taxon>
        <taxon>Hanseniaspora</taxon>
    </lineage>
</organism>
<feature type="transmembrane region" description="Helical" evidence="7">
    <location>
        <begin position="112"/>
        <end position="130"/>
    </location>
</feature>
<comment type="subcellular location">
    <subcellularLocation>
        <location evidence="1">Membrane</location>
        <topology evidence="1">Multi-pass membrane protein</topology>
    </subcellularLocation>
</comment>
<dbReference type="Proteomes" id="UP000092321">
    <property type="component" value="Unassembled WGS sequence"/>
</dbReference>
<dbReference type="AlphaFoldDB" id="A0A1B7TBJ0"/>
<protein>
    <submittedName>
        <fullName evidence="8">YMR221C-like protein</fullName>
    </submittedName>
</protein>
<evidence type="ECO:0000256" key="2">
    <source>
        <dbReference type="ARBA" id="ARBA00006595"/>
    </source>
</evidence>
<evidence type="ECO:0000256" key="1">
    <source>
        <dbReference type="ARBA" id="ARBA00004141"/>
    </source>
</evidence>
<keyword evidence="3" id="KW-0813">Transport</keyword>
<feature type="transmembrane region" description="Helical" evidence="7">
    <location>
        <begin position="172"/>
        <end position="195"/>
    </location>
</feature>
<feature type="transmembrane region" description="Helical" evidence="7">
    <location>
        <begin position="29"/>
        <end position="49"/>
    </location>
</feature>
<feature type="transmembrane region" description="Helical" evidence="7">
    <location>
        <begin position="467"/>
        <end position="486"/>
    </location>
</feature>
<proteinExistence type="inferred from homology"/>
<keyword evidence="9" id="KW-1185">Reference proteome</keyword>
<sequence>MTDTSIFPIPSSAKSINSRYTSKQKRIQVICSIIWCLLGSGIIFGFASLKPILIKEGVYSFLCDSEDPDLPFGKACDPQDLKLNKMFSFGACMTNLSSLLVGRILDTYGPKICSYIGCVLITTGSIILSYNEFLYQYFDSYLTGYVTLAIGGPFVFISCFQLANTFPRYSGTILALISGAFDTSSAVFLFYRLAYEHGFSNIGLHTFFKYYLVVPLFIFLCQWKIMPHESYKNNGSENKNDTLGDIQRLAIEGLDGNGELPLGTTKSKTGATEEAANEEIISEDDMSNPLLDNDVSNQHSKTLITRKKSKIEILTEQELYTKSHGIFGIMHNHTAKEQIKSGWFILIQIFTILCMLRINYFVATVRSQEEYLLGSYEKALEMNSIFDIFLPLGGVIAIPLVGMLLDNVNTLTVLNILVTVSVTVGVFGLVKGSAIASITGIIILTMYRPFYYTVISDYCSKVFGFETFGTVYGLIMTLAGLCNLAQNKLDYWTHYVFNKNPTPINSILTLMTVVSGISLLIYIKFKLRKQHKKLLNSINVYGSI</sequence>
<feature type="transmembrane region" description="Helical" evidence="7">
    <location>
        <begin position="506"/>
        <end position="525"/>
    </location>
</feature>
<comment type="similarity">
    <text evidence="2">Belongs to the SLC43A transporter (TC 2.A.1.44) family.</text>
</comment>
<accession>A0A1B7TBJ0</accession>
<name>A0A1B7TBJ0_9ASCO</name>
<evidence type="ECO:0000256" key="3">
    <source>
        <dbReference type="ARBA" id="ARBA00022448"/>
    </source>
</evidence>
<comment type="caution">
    <text evidence="8">The sequence shown here is derived from an EMBL/GenBank/DDBJ whole genome shotgun (WGS) entry which is preliminary data.</text>
</comment>
<evidence type="ECO:0000313" key="9">
    <source>
        <dbReference type="Proteomes" id="UP000092321"/>
    </source>
</evidence>
<feature type="transmembrane region" description="Helical" evidence="7">
    <location>
        <begin position="207"/>
        <end position="226"/>
    </location>
</feature>
<dbReference type="PANTHER" id="PTHR20772:SF2">
    <property type="entry name" value="PROTEIN FMP42"/>
    <property type="match status" value="1"/>
</dbReference>
<evidence type="ECO:0000256" key="7">
    <source>
        <dbReference type="SAM" id="Phobius"/>
    </source>
</evidence>
<dbReference type="PANTHER" id="PTHR20772">
    <property type="entry name" value="PROTEIN FMP42"/>
    <property type="match status" value="1"/>
</dbReference>
<gene>
    <name evidence="8" type="ORF">HANVADRAFT_53421</name>
</gene>
<evidence type="ECO:0000256" key="4">
    <source>
        <dbReference type="ARBA" id="ARBA00022692"/>
    </source>
</evidence>
<feature type="transmembrane region" description="Helical" evidence="7">
    <location>
        <begin position="343"/>
        <end position="365"/>
    </location>
</feature>
<keyword evidence="5 7" id="KW-1133">Transmembrane helix</keyword>
<dbReference type="InterPro" id="IPR036259">
    <property type="entry name" value="MFS_trans_sf"/>
</dbReference>
<dbReference type="GO" id="GO:0000329">
    <property type="term" value="C:fungal-type vacuole membrane"/>
    <property type="evidence" value="ECO:0007669"/>
    <property type="project" value="TreeGrafter"/>
</dbReference>
<feature type="transmembrane region" description="Helical" evidence="7">
    <location>
        <begin position="142"/>
        <end position="160"/>
    </location>
</feature>